<keyword evidence="2" id="KW-1185">Reference proteome</keyword>
<organism evidence="1 2">
    <name type="scientific">Novipirellula caenicola</name>
    <dbReference type="NCBI Taxonomy" id="1536901"/>
    <lineage>
        <taxon>Bacteria</taxon>
        <taxon>Pseudomonadati</taxon>
        <taxon>Planctomycetota</taxon>
        <taxon>Planctomycetia</taxon>
        <taxon>Pirellulales</taxon>
        <taxon>Pirellulaceae</taxon>
        <taxon>Novipirellula</taxon>
    </lineage>
</organism>
<gene>
    <name evidence="1" type="ORF">Rcae01_06804</name>
</gene>
<evidence type="ECO:0000313" key="2">
    <source>
        <dbReference type="Proteomes" id="UP001416858"/>
    </source>
</evidence>
<sequence>MHPLVADIASCFPVHPIPNARDAIIDTYMVEHLHKILGGKPWPNLTPVECRHCSDGFTFLTPIGLHYYLPAYMTAEVVDAEEADVVIDSLIGLLQRARFYRDDRYLDFWRLLTDDQLTVIGRWLDHYETAYDFNDCTQSEVATARTWLKTVSDSPRLQNGG</sequence>
<reference evidence="1 2" key="1">
    <citation type="submission" date="2024-02" db="EMBL/GenBank/DDBJ databases">
        <title>Rhodopirellula caenicola NBRC 110016.</title>
        <authorList>
            <person name="Ichikawa N."/>
            <person name="Katano-Makiyama Y."/>
            <person name="Hidaka K."/>
        </authorList>
    </citation>
    <scope>NUCLEOTIDE SEQUENCE [LARGE SCALE GENOMIC DNA]</scope>
    <source>
        <strain evidence="1 2">NBRC 110016</strain>
    </source>
</reference>
<evidence type="ECO:0000313" key="1">
    <source>
        <dbReference type="EMBL" id="GAA5511286.1"/>
    </source>
</evidence>
<dbReference type="Pfam" id="PF20461">
    <property type="entry name" value="DUF6714"/>
    <property type="match status" value="1"/>
</dbReference>
<accession>A0ABP9W2F4</accession>
<dbReference type="Proteomes" id="UP001416858">
    <property type="component" value="Unassembled WGS sequence"/>
</dbReference>
<comment type="caution">
    <text evidence="1">The sequence shown here is derived from an EMBL/GenBank/DDBJ whole genome shotgun (WGS) entry which is preliminary data.</text>
</comment>
<dbReference type="InterPro" id="IPR046560">
    <property type="entry name" value="DUF6714"/>
</dbReference>
<protein>
    <recommendedName>
        <fullName evidence="3">DUF4375 domain-containing protein</fullName>
    </recommendedName>
</protein>
<dbReference type="EMBL" id="BAABRO010000070">
    <property type="protein sequence ID" value="GAA5511286.1"/>
    <property type="molecule type" value="Genomic_DNA"/>
</dbReference>
<dbReference type="RefSeq" id="WP_345689816.1">
    <property type="nucleotide sequence ID" value="NZ_BAABRO010000070.1"/>
</dbReference>
<name>A0ABP9W2F4_9BACT</name>
<evidence type="ECO:0008006" key="3">
    <source>
        <dbReference type="Google" id="ProtNLM"/>
    </source>
</evidence>
<proteinExistence type="predicted"/>